<keyword evidence="6" id="KW-0418">Kinase</keyword>
<dbReference type="GO" id="GO:0009401">
    <property type="term" value="P:phosphoenolpyruvate-dependent sugar phosphotransferase system"/>
    <property type="evidence" value="ECO:0007669"/>
    <property type="project" value="UniProtKB-KW"/>
</dbReference>
<reference evidence="8 9" key="1">
    <citation type="submission" date="2016-04" db="EMBL/GenBank/DDBJ databases">
        <title>Genome sequence of Clostridium magnum DSM 2767.</title>
        <authorList>
            <person name="Poehlein A."/>
            <person name="Uhlig R."/>
            <person name="Fischer R."/>
            <person name="Bahl H."/>
            <person name="Daniel R."/>
        </authorList>
    </citation>
    <scope>NUCLEOTIDE SEQUENCE [LARGE SCALE GENOMIC DNA]</scope>
    <source>
        <strain evidence="8 9">DSM 2767</strain>
    </source>
</reference>
<dbReference type="InterPro" id="IPR050890">
    <property type="entry name" value="PTS_EIIA_component"/>
</dbReference>
<dbReference type="RefSeq" id="WP_066621771.1">
    <property type="nucleotide sequence ID" value="NZ_FQXL01000004.1"/>
</dbReference>
<gene>
    <name evidence="8" type="primary">crr_2</name>
    <name evidence="8" type="ORF">CLMAG_21690</name>
</gene>
<organism evidence="8 9">
    <name type="scientific">Clostridium magnum DSM 2767</name>
    <dbReference type="NCBI Taxonomy" id="1121326"/>
    <lineage>
        <taxon>Bacteria</taxon>
        <taxon>Bacillati</taxon>
        <taxon>Bacillota</taxon>
        <taxon>Clostridia</taxon>
        <taxon>Eubacteriales</taxon>
        <taxon>Clostridiaceae</taxon>
        <taxon>Clostridium</taxon>
    </lineage>
</organism>
<accession>A0A162T8S3</accession>
<dbReference type="Pfam" id="PF00358">
    <property type="entry name" value="PTS_EIIA_1"/>
    <property type="match status" value="1"/>
</dbReference>
<dbReference type="PROSITE" id="PS51093">
    <property type="entry name" value="PTS_EIIA_TYPE_1"/>
    <property type="match status" value="1"/>
</dbReference>
<dbReference type="NCBIfam" id="TIGR00830">
    <property type="entry name" value="PTBA"/>
    <property type="match status" value="1"/>
</dbReference>
<evidence type="ECO:0000313" key="8">
    <source>
        <dbReference type="EMBL" id="KZL92360.1"/>
    </source>
</evidence>
<keyword evidence="2" id="KW-0813">Transport</keyword>
<dbReference type="PANTHER" id="PTHR45008:SF1">
    <property type="entry name" value="PTS SYSTEM GLUCOSE-SPECIFIC EIIA COMPONENT"/>
    <property type="match status" value="1"/>
</dbReference>
<dbReference type="EMBL" id="LWAE01000002">
    <property type="protein sequence ID" value="KZL92360.1"/>
    <property type="molecule type" value="Genomic_DNA"/>
</dbReference>
<dbReference type="AlphaFoldDB" id="A0A162T8S3"/>
<dbReference type="PATRIC" id="fig|1121326.3.peg.2161"/>
<keyword evidence="9" id="KW-1185">Reference proteome</keyword>
<dbReference type="GO" id="GO:0016301">
    <property type="term" value="F:kinase activity"/>
    <property type="evidence" value="ECO:0007669"/>
    <property type="project" value="UniProtKB-KW"/>
</dbReference>
<dbReference type="Gene3D" id="2.70.70.10">
    <property type="entry name" value="Glucose Permease (Domain IIA)"/>
    <property type="match status" value="1"/>
</dbReference>
<evidence type="ECO:0000259" key="7">
    <source>
        <dbReference type="PROSITE" id="PS51093"/>
    </source>
</evidence>
<dbReference type="SUPFAM" id="SSF51261">
    <property type="entry name" value="Duplicated hybrid motif"/>
    <property type="match status" value="1"/>
</dbReference>
<feature type="domain" description="PTS EIIA type-1" evidence="7">
    <location>
        <begin position="30"/>
        <end position="134"/>
    </location>
</feature>
<evidence type="ECO:0000313" key="9">
    <source>
        <dbReference type="Proteomes" id="UP000076603"/>
    </source>
</evidence>
<dbReference type="Proteomes" id="UP000076603">
    <property type="component" value="Unassembled WGS sequence"/>
</dbReference>
<dbReference type="GO" id="GO:0005737">
    <property type="term" value="C:cytoplasm"/>
    <property type="evidence" value="ECO:0007669"/>
    <property type="project" value="UniProtKB-SubCell"/>
</dbReference>
<evidence type="ECO:0000256" key="4">
    <source>
        <dbReference type="ARBA" id="ARBA00022679"/>
    </source>
</evidence>
<name>A0A162T8S3_9CLOT</name>
<keyword evidence="4 8" id="KW-0808">Transferase</keyword>
<sequence>MFKFYQEQHEANTIVSPSNGTFVALNEVPDPVFSEGLVGSGFAIIPSDGMIKAPVSGKIVTTSESKHLVGIKTEDNYVVLVHVGIGTAALAGQGFEYLITENQTVKKGEDLLRFDLDFIKQKAHSSLVVTTVTNIAKDKVVLGWTEDLTELVSGETPVVNVIIK</sequence>
<dbReference type="InterPro" id="IPR001127">
    <property type="entry name" value="PTS_EIIA_1_perm"/>
</dbReference>
<keyword evidence="5" id="KW-0598">Phosphotransferase system</keyword>
<evidence type="ECO:0000256" key="2">
    <source>
        <dbReference type="ARBA" id="ARBA00022448"/>
    </source>
</evidence>
<evidence type="ECO:0000256" key="3">
    <source>
        <dbReference type="ARBA" id="ARBA00022597"/>
    </source>
</evidence>
<dbReference type="OrthoDB" id="92465at2"/>
<dbReference type="EC" id="2.7.1.-" evidence="8"/>
<evidence type="ECO:0000256" key="1">
    <source>
        <dbReference type="ARBA" id="ARBA00004496"/>
    </source>
</evidence>
<comment type="subcellular location">
    <subcellularLocation>
        <location evidence="1">Cytoplasm</location>
    </subcellularLocation>
</comment>
<dbReference type="STRING" id="1121326.CLMAG_21690"/>
<dbReference type="PANTHER" id="PTHR45008">
    <property type="entry name" value="PTS SYSTEM GLUCOSE-SPECIFIC EIIA COMPONENT"/>
    <property type="match status" value="1"/>
</dbReference>
<evidence type="ECO:0000256" key="5">
    <source>
        <dbReference type="ARBA" id="ARBA00022683"/>
    </source>
</evidence>
<evidence type="ECO:0000256" key="6">
    <source>
        <dbReference type="ARBA" id="ARBA00022777"/>
    </source>
</evidence>
<protein>
    <submittedName>
        <fullName evidence="8">Glucose-specific phosphotransferase enzyme IIA component</fullName>
        <ecNumber evidence="8">2.7.1.-</ecNumber>
    </submittedName>
</protein>
<keyword evidence="3" id="KW-0762">Sugar transport</keyword>
<proteinExistence type="predicted"/>
<dbReference type="InterPro" id="IPR011055">
    <property type="entry name" value="Dup_hybrid_motif"/>
</dbReference>
<comment type="caution">
    <text evidence="8">The sequence shown here is derived from an EMBL/GenBank/DDBJ whole genome shotgun (WGS) entry which is preliminary data.</text>
</comment>